<dbReference type="Proteomes" id="UP000294853">
    <property type="component" value="Chromosome"/>
</dbReference>
<dbReference type="EMBL" id="CP038436">
    <property type="protein sequence ID" value="QBX56159.1"/>
    <property type="molecule type" value="Genomic_DNA"/>
</dbReference>
<dbReference type="KEGG" id="nsn:EXE58_12245"/>
<dbReference type="InterPro" id="IPR023393">
    <property type="entry name" value="START-like_dom_sf"/>
</dbReference>
<sequence>MHPLSQCWPRPDSLAGLDRLVARARVCWHGSMRFTLETVASPDQALRAFTDFSERRLQTWSRTLDPRRYELREHGDTWAIVREASPGSPFWVVCHYDWSQPGEVRWDVVESSYGGGGSGVIRVEPLESGGSRVHAEWDATGGQRGQRALIFLLYNGPIPRLLPRVWRGALDRYAASGGT</sequence>
<dbReference type="SUPFAM" id="SSF55961">
    <property type="entry name" value="Bet v1-like"/>
    <property type="match status" value="1"/>
</dbReference>
<name>A0A4P7IFU4_9ACTN</name>
<dbReference type="AlphaFoldDB" id="A0A4P7IFU4"/>
<gene>
    <name evidence="1" type="ORF">EXE58_12245</name>
</gene>
<keyword evidence="2" id="KW-1185">Reference proteome</keyword>
<accession>A0A4P7IFU4</accession>
<dbReference type="OrthoDB" id="3290460at2"/>
<evidence type="ECO:0008006" key="3">
    <source>
        <dbReference type="Google" id="ProtNLM"/>
    </source>
</evidence>
<protein>
    <recommendedName>
        <fullName evidence="3">SRPBCC family protein</fullName>
    </recommendedName>
</protein>
<dbReference type="Gene3D" id="3.30.530.20">
    <property type="match status" value="1"/>
</dbReference>
<evidence type="ECO:0000313" key="2">
    <source>
        <dbReference type="Proteomes" id="UP000294853"/>
    </source>
</evidence>
<proteinExistence type="predicted"/>
<evidence type="ECO:0000313" key="1">
    <source>
        <dbReference type="EMBL" id="QBX56159.1"/>
    </source>
</evidence>
<organism evidence="1 2">
    <name type="scientific">Nocardioides seonyuensis</name>
    <dbReference type="NCBI Taxonomy" id="2518371"/>
    <lineage>
        <taxon>Bacteria</taxon>
        <taxon>Bacillati</taxon>
        <taxon>Actinomycetota</taxon>
        <taxon>Actinomycetes</taxon>
        <taxon>Propionibacteriales</taxon>
        <taxon>Nocardioidaceae</taxon>
        <taxon>Nocardioides</taxon>
    </lineage>
</organism>
<reference evidence="1 2" key="1">
    <citation type="submission" date="2019-03" db="EMBL/GenBank/DDBJ databases">
        <title>Three New Species of Nocardioides, Nocardioides euryhalodurans sp. nov., Nocardioides seonyuensis sp. nov. and Nocardioides eburneoflavus sp. nov. Iolated from Soil.</title>
        <authorList>
            <person name="Roh S.G."/>
            <person name="Lee C."/>
            <person name="Kim M.-K."/>
            <person name="Kim S.B."/>
        </authorList>
    </citation>
    <scope>NUCLEOTIDE SEQUENCE [LARGE SCALE GENOMIC DNA]</scope>
    <source>
        <strain evidence="1 2">MMS17-SY207-3</strain>
    </source>
</reference>